<dbReference type="Pfam" id="PF15738">
    <property type="entry name" value="YafQ_toxin"/>
    <property type="match status" value="1"/>
</dbReference>
<evidence type="ECO:0000256" key="2">
    <source>
        <dbReference type="PIRSR" id="PIRSR006156-1"/>
    </source>
</evidence>
<proteinExistence type="predicted"/>
<dbReference type="InterPro" id="IPR007712">
    <property type="entry name" value="RelE/ParE_toxin"/>
</dbReference>
<dbReference type="InterPro" id="IPR004386">
    <property type="entry name" value="Toxin_YafQ-like"/>
</dbReference>
<dbReference type="InterPro" id="IPR035093">
    <property type="entry name" value="RelE/ParE_toxin_dom_sf"/>
</dbReference>
<dbReference type="Proteomes" id="UP000254841">
    <property type="component" value="Unassembled WGS sequence"/>
</dbReference>
<gene>
    <name evidence="3" type="primary">yafQ_3</name>
    <name evidence="3" type="ORF">NCTC12410_01414</name>
</gene>
<dbReference type="GO" id="GO:0006402">
    <property type="term" value="P:mRNA catabolic process"/>
    <property type="evidence" value="ECO:0007669"/>
    <property type="project" value="TreeGrafter"/>
</dbReference>
<dbReference type="SUPFAM" id="SSF143011">
    <property type="entry name" value="RelE-like"/>
    <property type="match status" value="1"/>
</dbReference>
<dbReference type="GO" id="GO:0004521">
    <property type="term" value="F:RNA endonuclease activity"/>
    <property type="evidence" value="ECO:0007669"/>
    <property type="project" value="TreeGrafter"/>
</dbReference>
<reference evidence="3 4" key="1">
    <citation type="submission" date="2018-06" db="EMBL/GenBank/DDBJ databases">
        <authorList>
            <consortium name="Pathogen Informatics"/>
            <person name="Doyle S."/>
        </authorList>
    </citation>
    <scope>NUCLEOTIDE SEQUENCE [LARGE SCALE GENOMIC DNA]</scope>
    <source>
        <strain evidence="3 4">NCTC12410</strain>
    </source>
</reference>
<sequence length="94" mass="11081">MDSPKYELETSSRFEKQYKKLSQAQKLQAKSLINRLLYDLPLEPKHKDHKLIGNYSGYRECHIMPDLLLVYKKDKEALLLSCIRIGSHSELFKK</sequence>
<dbReference type="PIRSF" id="PIRSF006156">
    <property type="entry name" value="YafQ"/>
    <property type="match status" value="1"/>
</dbReference>
<evidence type="ECO:0000313" key="4">
    <source>
        <dbReference type="Proteomes" id="UP000254841"/>
    </source>
</evidence>
<organism evidence="3 4">
    <name type="scientific">Helicobacter canis</name>
    <dbReference type="NCBI Taxonomy" id="29419"/>
    <lineage>
        <taxon>Bacteria</taxon>
        <taxon>Pseudomonadati</taxon>
        <taxon>Campylobacterota</taxon>
        <taxon>Epsilonproteobacteria</taxon>
        <taxon>Campylobacterales</taxon>
        <taxon>Helicobacteraceae</taxon>
        <taxon>Helicobacter</taxon>
    </lineage>
</organism>
<dbReference type="EMBL" id="UGHV01000001">
    <property type="protein sequence ID" value="STO97582.1"/>
    <property type="molecule type" value="Genomic_DNA"/>
</dbReference>
<evidence type="ECO:0000313" key="3">
    <source>
        <dbReference type="EMBL" id="STO97582.1"/>
    </source>
</evidence>
<dbReference type="RefSeq" id="WP_115011808.1">
    <property type="nucleotide sequence ID" value="NZ_UGHV01000001.1"/>
</dbReference>
<protein>
    <submittedName>
        <fullName evidence="3">Addiction module toxin</fullName>
        <ecNumber evidence="3">3.1.-.-</ecNumber>
    </submittedName>
</protein>
<dbReference type="NCBIfam" id="TIGR02385">
    <property type="entry name" value="RelE_StbE"/>
    <property type="match status" value="1"/>
</dbReference>
<keyword evidence="1" id="KW-1277">Toxin-antitoxin system</keyword>
<feature type="active site" description="Proton donor" evidence="2">
    <location>
        <position position="88"/>
    </location>
</feature>
<accession>A0A377J521</accession>
<evidence type="ECO:0000256" key="1">
    <source>
        <dbReference type="ARBA" id="ARBA00022649"/>
    </source>
</evidence>
<dbReference type="AlphaFoldDB" id="A0A377J521"/>
<name>A0A377J521_9HELI</name>
<dbReference type="Gene3D" id="3.30.2310.20">
    <property type="entry name" value="RelE-like"/>
    <property type="match status" value="1"/>
</dbReference>
<dbReference type="EC" id="3.1.-.-" evidence="3"/>
<dbReference type="GO" id="GO:0006415">
    <property type="term" value="P:translational termination"/>
    <property type="evidence" value="ECO:0007669"/>
    <property type="project" value="TreeGrafter"/>
</dbReference>
<dbReference type="OrthoDB" id="7030467at2"/>
<keyword evidence="3" id="KW-0378">Hydrolase</keyword>
<dbReference type="PANTHER" id="PTHR40588:SF1">
    <property type="entry name" value="MRNA INTERFERASE TOXIN YAFQ"/>
    <property type="match status" value="1"/>
</dbReference>
<dbReference type="PANTHER" id="PTHR40588">
    <property type="entry name" value="MRNA INTERFERASE TOXIN YAFQ"/>
    <property type="match status" value="1"/>
</dbReference>
<dbReference type="GO" id="GO:0016787">
    <property type="term" value="F:hydrolase activity"/>
    <property type="evidence" value="ECO:0007669"/>
    <property type="project" value="UniProtKB-KW"/>
</dbReference>